<evidence type="ECO:0000313" key="1">
    <source>
        <dbReference type="EMBL" id="CAI5756605.1"/>
    </source>
</evidence>
<sequence>MCQRLKEIFEMISLNTIPTPPSSDPKEIRIFSNELILCMNDLDDIQLSPTSLPTTNETFFYDDRYKNITSFHDLCSLIDQEIQEWIINDDITTSTDTIATISKENFKLPTSNTSYLPPLRDQNNKELPLSFQPYDSSSKFQDFKLRNSLSEDFKLRNAINKSLVSETEPIFANYFESLARFPELINLHYPNCESSSVQIIPTQDTFQLNKYKSIRKHRFFSNRPSSSNHKKIIIKKKR</sequence>
<dbReference type="Proteomes" id="UP001152885">
    <property type="component" value="Unassembled WGS sequence"/>
</dbReference>
<protein>
    <submittedName>
        <fullName evidence="1">Uncharacterized protein</fullName>
    </submittedName>
</protein>
<reference evidence="1" key="1">
    <citation type="submission" date="2022-12" db="EMBL/GenBank/DDBJ databases">
        <authorList>
            <person name="Brejova B."/>
        </authorList>
    </citation>
    <scope>NUCLEOTIDE SEQUENCE</scope>
</reference>
<gene>
    <name evidence="1" type="ORF">CANVERA_P1123</name>
</gene>
<name>A0A9W4XK16_9ASCO</name>
<accession>A0A9W4XK16</accession>
<proteinExistence type="predicted"/>
<evidence type="ECO:0000313" key="2">
    <source>
        <dbReference type="Proteomes" id="UP001152885"/>
    </source>
</evidence>
<comment type="caution">
    <text evidence="1">The sequence shown here is derived from an EMBL/GenBank/DDBJ whole genome shotgun (WGS) entry which is preliminary data.</text>
</comment>
<dbReference type="EMBL" id="CANTUO010000001">
    <property type="protein sequence ID" value="CAI5756605.1"/>
    <property type="molecule type" value="Genomic_DNA"/>
</dbReference>
<organism evidence="1 2">
    <name type="scientific">Candida verbasci</name>
    <dbReference type="NCBI Taxonomy" id="1227364"/>
    <lineage>
        <taxon>Eukaryota</taxon>
        <taxon>Fungi</taxon>
        <taxon>Dikarya</taxon>
        <taxon>Ascomycota</taxon>
        <taxon>Saccharomycotina</taxon>
        <taxon>Pichiomycetes</taxon>
        <taxon>Debaryomycetaceae</taxon>
        <taxon>Candida/Lodderomyces clade</taxon>
        <taxon>Candida</taxon>
    </lineage>
</organism>
<dbReference type="AlphaFoldDB" id="A0A9W4XK16"/>
<keyword evidence="2" id="KW-1185">Reference proteome</keyword>